<dbReference type="Proteomes" id="UP000003688">
    <property type="component" value="Unassembled WGS sequence"/>
</dbReference>
<protein>
    <submittedName>
        <fullName evidence="1">Uncharacterized protein</fullName>
    </submittedName>
</protein>
<keyword evidence="2" id="KW-1185">Reference proteome</keyword>
<dbReference type="AlphaFoldDB" id="B9XT06"/>
<reference evidence="1 2" key="1">
    <citation type="journal article" date="2011" name="J. Bacteriol.">
        <title>Genome sequence of 'Pedosphaera parvula' Ellin514, an aerobic Verrucomicrobial isolate from pasture soil.</title>
        <authorList>
            <person name="Kant R."/>
            <person name="van Passel M.W."/>
            <person name="Sangwan P."/>
            <person name="Palva A."/>
            <person name="Lucas S."/>
            <person name="Copeland A."/>
            <person name="Lapidus A."/>
            <person name="Glavina Del Rio T."/>
            <person name="Dalin E."/>
            <person name="Tice H."/>
            <person name="Bruce D."/>
            <person name="Goodwin L."/>
            <person name="Pitluck S."/>
            <person name="Chertkov O."/>
            <person name="Larimer F.W."/>
            <person name="Land M.L."/>
            <person name="Hauser L."/>
            <person name="Brettin T.S."/>
            <person name="Detter J.C."/>
            <person name="Han S."/>
            <person name="de Vos W.M."/>
            <person name="Janssen P.H."/>
            <person name="Smidt H."/>
        </authorList>
    </citation>
    <scope>NUCLEOTIDE SEQUENCE [LARGE SCALE GENOMIC DNA]</scope>
    <source>
        <strain evidence="1 2">Ellin514</strain>
    </source>
</reference>
<organism evidence="1 2">
    <name type="scientific">Pedosphaera parvula (strain Ellin514)</name>
    <dbReference type="NCBI Taxonomy" id="320771"/>
    <lineage>
        <taxon>Bacteria</taxon>
        <taxon>Pseudomonadati</taxon>
        <taxon>Verrucomicrobiota</taxon>
        <taxon>Pedosphaerae</taxon>
        <taxon>Pedosphaerales</taxon>
        <taxon>Pedosphaeraceae</taxon>
        <taxon>Pedosphaera</taxon>
    </lineage>
</organism>
<evidence type="ECO:0000313" key="1">
    <source>
        <dbReference type="EMBL" id="EEF57041.1"/>
    </source>
</evidence>
<dbReference type="EMBL" id="ABOX02000091">
    <property type="protein sequence ID" value="EEF57041.1"/>
    <property type="molecule type" value="Genomic_DNA"/>
</dbReference>
<evidence type="ECO:0000313" key="2">
    <source>
        <dbReference type="Proteomes" id="UP000003688"/>
    </source>
</evidence>
<gene>
    <name evidence="1" type="ORF">Cflav_PD0087</name>
</gene>
<name>B9XT06_PEDPL</name>
<comment type="caution">
    <text evidence="1">The sequence shown here is derived from an EMBL/GenBank/DDBJ whole genome shotgun (WGS) entry which is preliminary data.</text>
</comment>
<proteinExistence type="predicted"/>
<sequence>ADVNGLGAADIALLEIVEDKMGFDLPELPENVAALAGKKRSTKK</sequence>
<feature type="non-terminal residue" evidence="1">
    <location>
        <position position="1"/>
    </location>
</feature>
<accession>B9XT06</accession>